<keyword evidence="6" id="KW-1185">Reference proteome</keyword>
<keyword evidence="1" id="KW-0732">Signal</keyword>
<protein>
    <submittedName>
        <fullName evidence="3">Nodule Cysteine-Rich (NCR) secreted peptide</fullName>
    </submittedName>
    <submittedName>
        <fullName evidence="4">Putative Late nodulin</fullName>
    </submittedName>
</protein>
<evidence type="ECO:0000313" key="4">
    <source>
        <dbReference type="EMBL" id="RHN65379.1"/>
    </source>
</evidence>
<reference evidence="5" key="3">
    <citation type="submission" date="2015-04" db="UniProtKB">
        <authorList>
            <consortium name="EnsemblPlants"/>
        </authorList>
    </citation>
    <scope>IDENTIFICATION</scope>
    <source>
        <strain evidence="5">cv. Jemalong A17</strain>
    </source>
</reference>
<dbReference type="Proteomes" id="UP000002051">
    <property type="component" value="Chromosome 3"/>
</dbReference>
<evidence type="ECO:0000313" key="5">
    <source>
        <dbReference type="EnsemblPlants" id="AES68457"/>
    </source>
</evidence>
<dbReference type="EMBL" id="CM001219">
    <property type="protein sequence ID" value="AES68457.1"/>
    <property type="molecule type" value="Genomic_DNA"/>
</dbReference>
<feature type="signal peptide" evidence="1">
    <location>
        <begin position="1"/>
        <end position="26"/>
    </location>
</feature>
<dbReference type="AlphaFoldDB" id="G7IVN8"/>
<dbReference type="EnsemblPlants" id="AES68457">
    <property type="protein sequence ID" value="AES68457"/>
    <property type="gene ID" value="MTR_3g008446"/>
</dbReference>
<accession>G7IVN8</accession>
<reference evidence="4" key="4">
    <citation type="journal article" date="2018" name="Nat. Plants">
        <title>Whole-genome landscape of Medicago truncatula symbiotic genes.</title>
        <authorList>
            <person name="Pecrix Y."/>
            <person name="Gamas P."/>
            <person name="Carrere S."/>
        </authorList>
    </citation>
    <scope>NUCLEOTIDE SEQUENCE</scope>
    <source>
        <tissue evidence="4">Leaves</tissue>
    </source>
</reference>
<evidence type="ECO:0000259" key="2">
    <source>
        <dbReference type="Pfam" id="PF07127"/>
    </source>
</evidence>
<reference evidence="3 6" key="1">
    <citation type="journal article" date="2011" name="Nature">
        <title>The Medicago genome provides insight into the evolution of rhizobial symbioses.</title>
        <authorList>
            <person name="Young N.D."/>
            <person name="Debelle F."/>
            <person name="Oldroyd G.E."/>
            <person name="Geurts R."/>
            <person name="Cannon S.B."/>
            <person name="Udvardi M.K."/>
            <person name="Benedito V.A."/>
            <person name="Mayer K.F."/>
            <person name="Gouzy J."/>
            <person name="Schoof H."/>
            <person name="Van de Peer Y."/>
            <person name="Proost S."/>
            <person name="Cook D.R."/>
            <person name="Meyers B.C."/>
            <person name="Spannagl M."/>
            <person name="Cheung F."/>
            <person name="De Mita S."/>
            <person name="Krishnakumar V."/>
            <person name="Gundlach H."/>
            <person name="Zhou S."/>
            <person name="Mudge J."/>
            <person name="Bharti A.K."/>
            <person name="Murray J.D."/>
            <person name="Naoumkina M.A."/>
            <person name="Rosen B."/>
            <person name="Silverstein K.A."/>
            <person name="Tang H."/>
            <person name="Rombauts S."/>
            <person name="Zhao P.X."/>
            <person name="Zhou P."/>
            <person name="Barbe V."/>
            <person name="Bardou P."/>
            <person name="Bechner M."/>
            <person name="Bellec A."/>
            <person name="Berger A."/>
            <person name="Berges H."/>
            <person name="Bidwell S."/>
            <person name="Bisseling T."/>
            <person name="Choisne N."/>
            <person name="Couloux A."/>
            <person name="Denny R."/>
            <person name="Deshpande S."/>
            <person name="Dai X."/>
            <person name="Doyle J.J."/>
            <person name="Dudez A.M."/>
            <person name="Farmer A.D."/>
            <person name="Fouteau S."/>
            <person name="Franken C."/>
            <person name="Gibelin C."/>
            <person name="Gish J."/>
            <person name="Goldstein S."/>
            <person name="Gonzalez A.J."/>
            <person name="Green P.J."/>
            <person name="Hallab A."/>
            <person name="Hartog M."/>
            <person name="Hua A."/>
            <person name="Humphray S.J."/>
            <person name="Jeong D.H."/>
            <person name="Jing Y."/>
            <person name="Jocker A."/>
            <person name="Kenton S.M."/>
            <person name="Kim D.J."/>
            <person name="Klee K."/>
            <person name="Lai H."/>
            <person name="Lang C."/>
            <person name="Lin S."/>
            <person name="Macmil S.L."/>
            <person name="Magdelenat G."/>
            <person name="Matthews L."/>
            <person name="McCorrison J."/>
            <person name="Monaghan E.L."/>
            <person name="Mun J.H."/>
            <person name="Najar F.Z."/>
            <person name="Nicholson C."/>
            <person name="Noirot C."/>
            <person name="O'Bleness M."/>
            <person name="Paule C.R."/>
            <person name="Poulain J."/>
            <person name="Prion F."/>
            <person name="Qin B."/>
            <person name="Qu C."/>
            <person name="Retzel E.F."/>
            <person name="Riddle C."/>
            <person name="Sallet E."/>
            <person name="Samain S."/>
            <person name="Samson N."/>
            <person name="Sanders I."/>
            <person name="Saurat O."/>
            <person name="Scarpelli C."/>
            <person name="Schiex T."/>
            <person name="Segurens B."/>
            <person name="Severin A.J."/>
            <person name="Sherrier D.J."/>
            <person name="Shi R."/>
            <person name="Sims S."/>
            <person name="Singer S.R."/>
            <person name="Sinharoy S."/>
            <person name="Sterck L."/>
            <person name="Viollet A."/>
            <person name="Wang B.B."/>
            <person name="Wang K."/>
            <person name="Wang M."/>
            <person name="Wang X."/>
            <person name="Warfsmann J."/>
            <person name="Weissenbach J."/>
            <person name="White D.D."/>
            <person name="White J.D."/>
            <person name="Wiley G.B."/>
            <person name="Wincker P."/>
            <person name="Xing Y."/>
            <person name="Yang L."/>
            <person name="Yao Z."/>
            <person name="Ying F."/>
            <person name="Zhai J."/>
            <person name="Zhou L."/>
            <person name="Zuber A."/>
            <person name="Denarie J."/>
            <person name="Dixon R.A."/>
            <person name="May G.D."/>
            <person name="Schwartz D.C."/>
            <person name="Rogers J."/>
            <person name="Quetier F."/>
            <person name="Town C.D."/>
            <person name="Roe B.A."/>
        </authorList>
    </citation>
    <scope>NUCLEOTIDE SEQUENCE [LARGE SCALE GENOMIC DNA]</scope>
    <source>
        <strain evidence="3">A17</strain>
        <strain evidence="5 6">cv. Jemalong A17</strain>
    </source>
</reference>
<dbReference type="Gramene" id="rna13211">
    <property type="protein sequence ID" value="RHN65379.1"/>
    <property type="gene ID" value="gene13211"/>
</dbReference>
<dbReference type="Proteomes" id="UP000265566">
    <property type="component" value="Chromosome 3"/>
</dbReference>
<dbReference type="Pfam" id="PF07127">
    <property type="entry name" value="Nodulin_late"/>
    <property type="match status" value="1"/>
</dbReference>
<organism evidence="3 6">
    <name type="scientific">Medicago truncatula</name>
    <name type="common">Barrel medic</name>
    <name type="synonym">Medicago tribuloides</name>
    <dbReference type="NCBI Taxonomy" id="3880"/>
    <lineage>
        <taxon>Eukaryota</taxon>
        <taxon>Viridiplantae</taxon>
        <taxon>Streptophyta</taxon>
        <taxon>Embryophyta</taxon>
        <taxon>Tracheophyta</taxon>
        <taxon>Spermatophyta</taxon>
        <taxon>Magnoliopsida</taxon>
        <taxon>eudicotyledons</taxon>
        <taxon>Gunneridae</taxon>
        <taxon>Pentapetalae</taxon>
        <taxon>rosids</taxon>
        <taxon>fabids</taxon>
        <taxon>Fabales</taxon>
        <taxon>Fabaceae</taxon>
        <taxon>Papilionoideae</taxon>
        <taxon>50 kb inversion clade</taxon>
        <taxon>NPAAA clade</taxon>
        <taxon>Hologalegina</taxon>
        <taxon>IRL clade</taxon>
        <taxon>Trifolieae</taxon>
        <taxon>Medicago</taxon>
    </lineage>
</organism>
<feature type="domain" description="Late nodulin" evidence="2">
    <location>
        <begin position="1"/>
        <end position="55"/>
    </location>
</feature>
<evidence type="ECO:0000313" key="3">
    <source>
        <dbReference type="EMBL" id="AES68457.1"/>
    </source>
</evidence>
<evidence type="ECO:0000256" key="1">
    <source>
        <dbReference type="SAM" id="SignalP"/>
    </source>
</evidence>
<gene>
    <name evidence="3" type="ordered locus">MTR_3g008446</name>
    <name evidence="4" type="ORF">MtrunA17_Chr3g0079261</name>
</gene>
<proteinExistence type="predicted"/>
<reference evidence="3 6" key="2">
    <citation type="journal article" date="2014" name="BMC Genomics">
        <title>An improved genome release (version Mt4.0) for the model legume Medicago truncatula.</title>
        <authorList>
            <person name="Tang H."/>
            <person name="Krishnakumar V."/>
            <person name="Bidwell S."/>
            <person name="Rosen B."/>
            <person name="Chan A."/>
            <person name="Zhou S."/>
            <person name="Gentzbittel L."/>
            <person name="Childs K.L."/>
            <person name="Yandell M."/>
            <person name="Gundlach H."/>
            <person name="Mayer K.F."/>
            <person name="Schwartz D.C."/>
            <person name="Town C.D."/>
        </authorList>
    </citation>
    <scope>GENOME REANNOTATION</scope>
    <source>
        <strain evidence="5 6">cv. Jemalong A17</strain>
    </source>
</reference>
<feature type="chain" id="PRO_5014572483" evidence="1">
    <location>
        <begin position="27"/>
        <end position="59"/>
    </location>
</feature>
<evidence type="ECO:0000313" key="6">
    <source>
        <dbReference type="Proteomes" id="UP000002051"/>
    </source>
</evidence>
<sequence>MTKIIKFVHVMVLFILLFFVVTNVNGKWPSCKEAIDCGENFCISRFRVKCWRFKCFCIL</sequence>
<dbReference type="HOGENOM" id="CLU_181053_0_5_1"/>
<dbReference type="PaxDb" id="3880-AES68457"/>
<dbReference type="GO" id="GO:0046872">
    <property type="term" value="F:metal ion binding"/>
    <property type="evidence" value="ECO:0007669"/>
    <property type="project" value="InterPro"/>
</dbReference>
<name>G7IVN8_MEDTR</name>
<dbReference type="EMBL" id="PSQE01000003">
    <property type="protein sequence ID" value="RHN65379.1"/>
    <property type="molecule type" value="Genomic_DNA"/>
</dbReference>
<dbReference type="InterPro" id="IPR009810">
    <property type="entry name" value="Nodulin_late_dom"/>
</dbReference>